<evidence type="ECO:0000313" key="5">
    <source>
        <dbReference type="Proteomes" id="UP000246145"/>
    </source>
</evidence>
<feature type="chain" id="PRO_5015446310" evidence="3">
    <location>
        <begin position="26"/>
        <end position="347"/>
    </location>
</feature>
<dbReference type="RefSeq" id="WP_116518297.1">
    <property type="nucleotide sequence ID" value="NZ_JACCEX010000002.1"/>
</dbReference>
<name>A0A2U1CMT6_9BURK</name>
<keyword evidence="2" id="KW-0408">Iron</keyword>
<accession>A0A2U1CMT6</accession>
<dbReference type="OrthoDB" id="366726at2"/>
<evidence type="ECO:0000256" key="1">
    <source>
        <dbReference type="ARBA" id="ARBA00022729"/>
    </source>
</evidence>
<keyword evidence="2" id="KW-0479">Metal-binding</keyword>
<protein>
    <submittedName>
        <fullName evidence="4">Iron(III) transport system substrate-binding protein</fullName>
    </submittedName>
</protein>
<comment type="caution">
    <text evidence="4">The sequence shown here is derived from an EMBL/GenBank/DDBJ whole genome shotgun (WGS) entry which is preliminary data.</text>
</comment>
<feature type="signal peptide" evidence="3">
    <location>
        <begin position="1"/>
        <end position="25"/>
    </location>
</feature>
<evidence type="ECO:0000256" key="2">
    <source>
        <dbReference type="PIRSR" id="PIRSR002825-1"/>
    </source>
</evidence>
<dbReference type="AlphaFoldDB" id="A0A2U1CMT6"/>
<keyword evidence="1 3" id="KW-0732">Signal</keyword>
<dbReference type="PANTHER" id="PTHR30006">
    <property type="entry name" value="THIAMINE-BINDING PERIPLASMIC PROTEIN-RELATED"/>
    <property type="match status" value="1"/>
</dbReference>
<reference evidence="4 5" key="1">
    <citation type="submission" date="2018-04" db="EMBL/GenBank/DDBJ databases">
        <title>Genomic Encyclopedia of Type Strains, Phase IV (KMG-IV): sequencing the most valuable type-strain genomes for metagenomic binning, comparative biology and taxonomic classification.</title>
        <authorList>
            <person name="Goeker M."/>
        </authorList>
    </citation>
    <scope>NUCLEOTIDE SEQUENCE [LARGE SCALE GENOMIC DNA]</scope>
    <source>
        <strain evidence="4 5">DSM 10065</strain>
    </source>
</reference>
<dbReference type="PIRSF" id="PIRSF002825">
    <property type="entry name" value="CfbpA"/>
    <property type="match status" value="1"/>
</dbReference>
<dbReference type="InterPro" id="IPR026045">
    <property type="entry name" value="Ferric-bd"/>
</dbReference>
<gene>
    <name evidence="4" type="ORF">C7440_1818</name>
</gene>
<dbReference type="GO" id="GO:0046872">
    <property type="term" value="F:metal ion binding"/>
    <property type="evidence" value="ECO:0007669"/>
    <property type="project" value="UniProtKB-KW"/>
</dbReference>
<organism evidence="4 5">
    <name type="scientific">Pusillimonas noertemannii</name>
    <dbReference type="NCBI Taxonomy" id="305977"/>
    <lineage>
        <taxon>Bacteria</taxon>
        <taxon>Pseudomonadati</taxon>
        <taxon>Pseudomonadota</taxon>
        <taxon>Betaproteobacteria</taxon>
        <taxon>Burkholderiales</taxon>
        <taxon>Alcaligenaceae</taxon>
        <taxon>Pusillimonas</taxon>
    </lineage>
</organism>
<feature type="binding site" evidence="2">
    <location>
        <position position="243"/>
    </location>
    <ligand>
        <name>Fe cation</name>
        <dbReference type="ChEBI" id="CHEBI:24875"/>
    </ligand>
</feature>
<dbReference type="SUPFAM" id="SSF53850">
    <property type="entry name" value="Periplasmic binding protein-like II"/>
    <property type="match status" value="1"/>
</dbReference>
<dbReference type="PANTHER" id="PTHR30006:SF24">
    <property type="entry name" value="SLL0237 PROTEIN"/>
    <property type="match status" value="1"/>
</dbReference>
<dbReference type="InterPro" id="IPR006059">
    <property type="entry name" value="SBP"/>
</dbReference>
<dbReference type="Proteomes" id="UP000246145">
    <property type="component" value="Unassembled WGS sequence"/>
</dbReference>
<dbReference type="STRING" id="1231391.GCA_000308195_00524"/>
<dbReference type="Pfam" id="PF01547">
    <property type="entry name" value="SBP_bac_1"/>
    <property type="match status" value="1"/>
</dbReference>
<evidence type="ECO:0000256" key="3">
    <source>
        <dbReference type="SAM" id="SignalP"/>
    </source>
</evidence>
<evidence type="ECO:0000313" key="4">
    <source>
        <dbReference type="EMBL" id="PVY62325.1"/>
    </source>
</evidence>
<dbReference type="Gene3D" id="3.40.190.10">
    <property type="entry name" value="Periplasmic binding protein-like II"/>
    <property type="match status" value="2"/>
</dbReference>
<sequence>MSVVRFTSMAAIALALATPWLPSAAQESLASYKGADRQQRLEQAAKEEGTLTLYTSTAQKDIAPLVEPFEKKYGIKVKSWRSGSENVLHRTLTEAGAGRHEVDIVQSASPEMESLFREGVLLPIESPAQANLIPGALRPHHGWAASFLAVWVQAYNTNLLKKQDLPKTFDDLLDPKWKGKLAIEADVSEWYATVVSDMGEEKGIAFFDKLAQQNGISARKGHSLLNNLVVAGEVPLALTVYNYMPEQSKKKGAPIDWFVLDPAIARASGAGVAKQAPHPNAALLFYDYLLSEEAQKIFLQLDYVPTNSKVASPLHKMRTSLVDPVQILDESEKWESAFQRMINLGKP</sequence>
<keyword evidence="5" id="KW-1185">Reference proteome</keyword>
<dbReference type="EMBL" id="QEKO01000002">
    <property type="protein sequence ID" value="PVY62325.1"/>
    <property type="molecule type" value="Genomic_DNA"/>
</dbReference>
<proteinExistence type="predicted"/>